<accession>A0A399G6I6</accession>
<evidence type="ECO:0000313" key="2">
    <source>
        <dbReference type="Proteomes" id="UP000265719"/>
    </source>
</evidence>
<dbReference type="OrthoDB" id="3425969at2"/>
<dbReference type="AlphaFoldDB" id="A0A399G6I6"/>
<organism evidence="1 2">
    <name type="scientific">Thermobifida halotolerans</name>
    <dbReference type="NCBI Taxonomy" id="483545"/>
    <lineage>
        <taxon>Bacteria</taxon>
        <taxon>Bacillati</taxon>
        <taxon>Actinomycetota</taxon>
        <taxon>Actinomycetes</taxon>
        <taxon>Streptosporangiales</taxon>
        <taxon>Nocardiopsidaceae</taxon>
        <taxon>Thermobifida</taxon>
    </lineage>
</organism>
<dbReference type="Proteomes" id="UP000265719">
    <property type="component" value="Chromosome"/>
</dbReference>
<protein>
    <submittedName>
        <fullName evidence="1">Uncharacterized protein</fullName>
    </submittedName>
</protein>
<keyword evidence="2" id="KW-1185">Reference proteome</keyword>
<name>A0A399G6I6_9ACTN</name>
<proteinExistence type="predicted"/>
<dbReference type="EMBL" id="CP063196">
    <property type="protein sequence ID" value="UOE22243.1"/>
    <property type="molecule type" value="Genomic_DNA"/>
</dbReference>
<dbReference type="KEGG" id="thao:NI17_003705"/>
<gene>
    <name evidence="1" type="ORF">NI17_003705</name>
</gene>
<sequence>MDEGMALTWEPGELSTDPERLEAQLLTLWDGTSTADLFVSLQELYGERPVAPAEQGAILRLLAEHGDVRSAGTATDREGRSGLLFLTEDTESAEGQILQRRIMFAPDTGMPLYHETVVVESDDPVPTGRLPQVNHYAVLVASAWVEEVGQRP</sequence>
<evidence type="ECO:0000313" key="1">
    <source>
        <dbReference type="EMBL" id="UOE22243.1"/>
    </source>
</evidence>
<dbReference type="RefSeq" id="WP_068689384.1">
    <property type="nucleotide sequence ID" value="NZ_CP063196.1"/>
</dbReference>
<reference evidence="1" key="1">
    <citation type="submission" date="2020-10" db="EMBL/GenBank/DDBJ databases">
        <title>De novo genome project of the cellulose decomposer Thermobifida halotolerans type strain.</title>
        <authorList>
            <person name="Nagy I."/>
            <person name="Horvath B."/>
            <person name="Kukolya J."/>
            <person name="Nagy I."/>
            <person name="Orsini M."/>
        </authorList>
    </citation>
    <scope>NUCLEOTIDE SEQUENCE</scope>
    <source>
        <strain evidence="1">DSM 44931</strain>
    </source>
</reference>